<evidence type="ECO:0000313" key="2">
    <source>
        <dbReference type="Proteomes" id="UP000255326"/>
    </source>
</evidence>
<evidence type="ECO:0000313" key="1">
    <source>
        <dbReference type="EMBL" id="RDI39160.1"/>
    </source>
</evidence>
<dbReference type="AlphaFoldDB" id="A0A370G7H1"/>
<sequence>MDMAIIMMMGIIIITIIMMMIGGIAGGIGGAAVAAAAVVMTMADTVATVMTTTGEMMMDALLPLTFGKNGTDIKRKSQPLLYTESLVFFISIMGRGDRFIVPTAALV</sequence>
<protein>
    <submittedName>
        <fullName evidence="1">Uncharacterized protein</fullName>
    </submittedName>
</protein>
<reference evidence="1 2" key="1">
    <citation type="submission" date="2018-07" db="EMBL/GenBank/DDBJ databases">
        <title>Genomic Encyclopedia of Type Strains, Phase IV (KMG-IV): sequencing the most valuable type-strain genomes for metagenomic binning, comparative biology and taxonomic classification.</title>
        <authorList>
            <person name="Goeker M."/>
        </authorList>
    </citation>
    <scope>NUCLEOTIDE SEQUENCE [LARGE SCALE GENOMIC DNA]</scope>
    <source>
        <strain evidence="1 2">DSM 25281</strain>
    </source>
</reference>
<comment type="caution">
    <text evidence="1">The sequence shown here is derived from an EMBL/GenBank/DDBJ whole genome shotgun (WGS) entry which is preliminary data.</text>
</comment>
<dbReference type="EMBL" id="QQAY01000015">
    <property type="protein sequence ID" value="RDI39160.1"/>
    <property type="molecule type" value="Genomic_DNA"/>
</dbReference>
<keyword evidence="2" id="KW-1185">Reference proteome</keyword>
<name>A0A370G7H1_9BACI</name>
<gene>
    <name evidence="1" type="ORF">DFR59_11567</name>
</gene>
<organism evidence="1 2">
    <name type="scientific">Falsibacillus pallidus</name>
    <dbReference type="NCBI Taxonomy" id="493781"/>
    <lineage>
        <taxon>Bacteria</taxon>
        <taxon>Bacillati</taxon>
        <taxon>Bacillota</taxon>
        <taxon>Bacilli</taxon>
        <taxon>Bacillales</taxon>
        <taxon>Bacillaceae</taxon>
        <taxon>Falsibacillus</taxon>
    </lineage>
</organism>
<proteinExistence type="predicted"/>
<dbReference type="Proteomes" id="UP000255326">
    <property type="component" value="Unassembled WGS sequence"/>
</dbReference>
<accession>A0A370G7H1</accession>